<keyword evidence="3" id="KW-1185">Reference proteome</keyword>
<protein>
    <recommendedName>
        <fullName evidence="4">Leucine-rich repeat-containing protein 31</fullName>
    </recommendedName>
</protein>
<sequence length="555" mass="59820">MECPTAAGAQRPQDSGSVRRFPLDVIMNQIRRKRSDRRPLGRLLSWASDRTGNREAHRKVQSPEAADGENEPGWGRVRAFLHKMGSETEKGRISLSHCDLTVTDLLELGTLLHYAPQLEDLDLSWNHLIGGSLRALTSHFSPMTSLYALKLHGCRLDQQDMNALDDALSFLPSLEVLDLSWNSLSGGALQDLEGKLPPSLTELHLVACELTAADGSALAGTLSSLCSLTLLDVSCNPRFADGVTDLCSALSKTTSLQTLRLQGVGLKPSSLRALGECLQLASSLRLLDVSCNTGLCGQLPVLCPHLSQLSLLETLDLHQSALTSSDMHALVQVLPSLVSITELNVSSNPEAGDWVQALVSALPLTHMKTLPLNNCNLSPDSCSALALAVPYLRCVDLSWCKVVGGRLSLLLDALQPSGIQELRLSSCELTTNDIQHLAAASRGGLLSSLRVLDLCYNSSVGPSGWSGLLASGGLPSLEELDLSLRASTAAACSEWLPALLRALPRLTNLKRLGLQGWTTGGKEKLQLDHSLKKRHVVLEMDTEENSQDKDNQPEE</sequence>
<dbReference type="Gene3D" id="3.80.10.10">
    <property type="entry name" value="Ribonuclease Inhibitor"/>
    <property type="match status" value="2"/>
</dbReference>
<feature type="region of interest" description="Disordered" evidence="1">
    <location>
        <begin position="1"/>
        <end position="20"/>
    </location>
</feature>
<dbReference type="InterPro" id="IPR032675">
    <property type="entry name" value="LRR_dom_sf"/>
</dbReference>
<dbReference type="SUPFAM" id="SSF52047">
    <property type="entry name" value="RNI-like"/>
    <property type="match status" value="1"/>
</dbReference>
<feature type="region of interest" description="Disordered" evidence="1">
    <location>
        <begin position="51"/>
        <end position="73"/>
    </location>
</feature>
<dbReference type="PANTHER" id="PTHR24109">
    <property type="entry name" value="LEUCINE-RICH REPEAT-CONTAINING PROTEIN 31"/>
    <property type="match status" value="1"/>
</dbReference>
<dbReference type="InterPro" id="IPR042419">
    <property type="entry name" value="LRC31"/>
</dbReference>
<name>A0AAV2L5C8_KNICA</name>
<dbReference type="AlphaFoldDB" id="A0AAV2L5C8"/>
<evidence type="ECO:0000313" key="2">
    <source>
        <dbReference type="EMBL" id="CAL1596380.1"/>
    </source>
</evidence>
<evidence type="ECO:0008006" key="4">
    <source>
        <dbReference type="Google" id="ProtNLM"/>
    </source>
</evidence>
<gene>
    <name evidence="2" type="ORF">KC01_LOCUS25075</name>
</gene>
<evidence type="ECO:0000313" key="3">
    <source>
        <dbReference type="Proteomes" id="UP001497482"/>
    </source>
</evidence>
<dbReference type="PANTHER" id="PTHR24109:SF3">
    <property type="entry name" value="LEUCINE-RICH REPEAT-CONTAINING PROTEIN 31"/>
    <property type="match status" value="1"/>
</dbReference>
<dbReference type="EMBL" id="OZ035843">
    <property type="protein sequence ID" value="CAL1596380.1"/>
    <property type="molecule type" value="Genomic_DNA"/>
</dbReference>
<reference evidence="2 3" key="1">
    <citation type="submission" date="2024-04" db="EMBL/GenBank/DDBJ databases">
        <authorList>
            <person name="Waldvogel A.-M."/>
            <person name="Schoenle A."/>
        </authorList>
    </citation>
    <scope>NUCLEOTIDE SEQUENCE [LARGE SCALE GENOMIC DNA]</scope>
</reference>
<dbReference type="Pfam" id="PF00560">
    <property type="entry name" value="LRR_1"/>
    <property type="match status" value="1"/>
</dbReference>
<dbReference type="InterPro" id="IPR001611">
    <property type="entry name" value="Leu-rich_rpt"/>
</dbReference>
<organism evidence="2 3">
    <name type="scientific">Knipowitschia caucasica</name>
    <name type="common">Caucasian dwarf goby</name>
    <name type="synonym">Pomatoschistus caucasicus</name>
    <dbReference type="NCBI Taxonomy" id="637954"/>
    <lineage>
        <taxon>Eukaryota</taxon>
        <taxon>Metazoa</taxon>
        <taxon>Chordata</taxon>
        <taxon>Craniata</taxon>
        <taxon>Vertebrata</taxon>
        <taxon>Euteleostomi</taxon>
        <taxon>Actinopterygii</taxon>
        <taxon>Neopterygii</taxon>
        <taxon>Teleostei</taxon>
        <taxon>Neoteleostei</taxon>
        <taxon>Acanthomorphata</taxon>
        <taxon>Gobiaria</taxon>
        <taxon>Gobiiformes</taxon>
        <taxon>Gobioidei</taxon>
        <taxon>Gobiidae</taxon>
        <taxon>Gobiinae</taxon>
        <taxon>Knipowitschia</taxon>
    </lineage>
</organism>
<dbReference type="SMART" id="SM00368">
    <property type="entry name" value="LRR_RI"/>
    <property type="match status" value="7"/>
</dbReference>
<accession>A0AAV2L5C8</accession>
<proteinExistence type="predicted"/>
<dbReference type="Proteomes" id="UP001497482">
    <property type="component" value="Chromosome 21"/>
</dbReference>
<evidence type="ECO:0000256" key="1">
    <source>
        <dbReference type="SAM" id="MobiDB-lite"/>
    </source>
</evidence>